<dbReference type="Proteomes" id="UP001499974">
    <property type="component" value="Unassembled WGS sequence"/>
</dbReference>
<evidence type="ECO:0000313" key="1">
    <source>
        <dbReference type="EMBL" id="GAA4698389.1"/>
    </source>
</evidence>
<dbReference type="EMBL" id="BAABKM010000002">
    <property type="protein sequence ID" value="GAA4698389.1"/>
    <property type="molecule type" value="Genomic_DNA"/>
</dbReference>
<gene>
    <name evidence="1" type="ORF">GCM10023349_13140</name>
</gene>
<dbReference type="InterPro" id="IPR036689">
    <property type="entry name" value="ESAT-6-like_sf"/>
</dbReference>
<comment type="caution">
    <text evidence="1">The sequence shown here is derived from an EMBL/GenBank/DDBJ whole genome shotgun (WGS) entry which is preliminary data.</text>
</comment>
<accession>A0ABP8X054</accession>
<dbReference type="InterPro" id="IPR010310">
    <property type="entry name" value="T7SS_ESAT-6-like"/>
</dbReference>
<dbReference type="Pfam" id="PF06013">
    <property type="entry name" value="WXG100"/>
    <property type="match status" value="1"/>
</dbReference>
<dbReference type="Gene3D" id="1.10.287.1060">
    <property type="entry name" value="ESAT-6-like"/>
    <property type="match status" value="1"/>
</dbReference>
<name>A0ABP8X054_9ACTN</name>
<evidence type="ECO:0008006" key="3">
    <source>
        <dbReference type="Google" id="ProtNLM"/>
    </source>
</evidence>
<keyword evidence="2" id="KW-1185">Reference proteome</keyword>
<dbReference type="SUPFAM" id="SSF140453">
    <property type="entry name" value="EsxAB dimer-like"/>
    <property type="match status" value="1"/>
</dbReference>
<sequence>MLLFMDLIADHPAFRAAVADVAAAADRLRADRDRVAHQVDTLLDGGWRGTAAASYAEGWSQWCTGAERVLDGLVTMGRLLDAVHLDLTERDLGAQAGLDRLAGRLG</sequence>
<organism evidence="1 2">
    <name type="scientific">Nocardioides conyzicola</name>
    <dbReference type="NCBI Taxonomy" id="1651781"/>
    <lineage>
        <taxon>Bacteria</taxon>
        <taxon>Bacillati</taxon>
        <taxon>Actinomycetota</taxon>
        <taxon>Actinomycetes</taxon>
        <taxon>Propionibacteriales</taxon>
        <taxon>Nocardioidaceae</taxon>
        <taxon>Nocardioides</taxon>
    </lineage>
</organism>
<proteinExistence type="predicted"/>
<evidence type="ECO:0000313" key="2">
    <source>
        <dbReference type="Proteomes" id="UP001499974"/>
    </source>
</evidence>
<reference evidence="2" key="1">
    <citation type="journal article" date="2019" name="Int. J. Syst. Evol. Microbiol.">
        <title>The Global Catalogue of Microorganisms (GCM) 10K type strain sequencing project: providing services to taxonomists for standard genome sequencing and annotation.</title>
        <authorList>
            <consortium name="The Broad Institute Genomics Platform"/>
            <consortium name="The Broad Institute Genome Sequencing Center for Infectious Disease"/>
            <person name="Wu L."/>
            <person name="Ma J."/>
        </authorList>
    </citation>
    <scope>NUCLEOTIDE SEQUENCE [LARGE SCALE GENOMIC DNA]</scope>
    <source>
        <strain evidence="2">JCM 18531</strain>
    </source>
</reference>
<protein>
    <recommendedName>
        <fullName evidence="3">WXG100 family type VII secretion target</fullName>
    </recommendedName>
</protein>